<dbReference type="HAMAP" id="MF_01844">
    <property type="entry name" value="NhaA"/>
    <property type="match status" value="1"/>
</dbReference>
<keyword evidence="8" id="KW-1185">Reference proteome</keyword>
<dbReference type="InterPro" id="IPR004670">
    <property type="entry name" value="NhaA"/>
</dbReference>
<dbReference type="InterPro" id="IPR023171">
    <property type="entry name" value="Na/H_antiporter_dom_sf"/>
</dbReference>
<dbReference type="RefSeq" id="WP_283739394.1">
    <property type="nucleotide sequence ID" value="NZ_JASJEV010000002.1"/>
</dbReference>
<keyword evidence="4 6" id="KW-1133">Transmembrane helix</keyword>
<dbReference type="NCBIfam" id="NF007112">
    <property type="entry name" value="PRK09561.1"/>
    <property type="match status" value="1"/>
</dbReference>
<dbReference type="Pfam" id="PF06965">
    <property type="entry name" value="Na_H_antiport_1"/>
    <property type="match status" value="1"/>
</dbReference>
<feature type="transmembrane region" description="Helical" evidence="6">
    <location>
        <begin position="184"/>
        <end position="203"/>
    </location>
</feature>
<keyword evidence="6" id="KW-0813">Transport</keyword>
<keyword evidence="3 6" id="KW-0812">Transmembrane</keyword>
<gene>
    <name evidence="6 7" type="primary">nhaA</name>
    <name evidence="7" type="ORF">QNA08_03965</name>
</gene>
<evidence type="ECO:0000256" key="4">
    <source>
        <dbReference type="ARBA" id="ARBA00022989"/>
    </source>
</evidence>
<feature type="transmembrane region" description="Helical" evidence="6">
    <location>
        <begin position="62"/>
        <end position="80"/>
    </location>
</feature>
<dbReference type="PANTHER" id="PTHR30341:SF0">
    <property type="entry name" value="NA(+)_H(+) ANTIPORTER NHAA"/>
    <property type="match status" value="1"/>
</dbReference>
<feature type="transmembrane region" description="Helical" evidence="6">
    <location>
        <begin position="332"/>
        <end position="353"/>
    </location>
</feature>
<dbReference type="Gene3D" id="1.20.1530.10">
    <property type="entry name" value="Na+/H+ antiporter like domain"/>
    <property type="match status" value="1"/>
</dbReference>
<comment type="function">
    <text evidence="6">Na(+)/H(+) antiporter that extrudes sodium in exchange for external protons.</text>
</comment>
<keyword evidence="2 6" id="KW-1003">Cell membrane</keyword>
<organism evidence="7 8">
    <name type="scientific">Chelatococcus albus</name>
    <dbReference type="NCBI Taxonomy" id="3047466"/>
    <lineage>
        <taxon>Bacteria</taxon>
        <taxon>Pseudomonadati</taxon>
        <taxon>Pseudomonadota</taxon>
        <taxon>Alphaproteobacteria</taxon>
        <taxon>Hyphomicrobiales</taxon>
        <taxon>Chelatococcaceae</taxon>
        <taxon>Chelatococcus</taxon>
    </lineage>
</organism>
<feature type="transmembrane region" description="Helical" evidence="6">
    <location>
        <begin position="365"/>
        <end position="385"/>
    </location>
</feature>
<feature type="transmembrane region" description="Helical" evidence="6">
    <location>
        <begin position="124"/>
        <end position="147"/>
    </location>
</feature>
<dbReference type="NCBIfam" id="NF007111">
    <property type="entry name" value="PRK09560.1"/>
    <property type="match status" value="1"/>
</dbReference>
<feature type="transmembrane region" description="Helical" evidence="6">
    <location>
        <begin position="101"/>
        <end position="118"/>
    </location>
</feature>
<evidence type="ECO:0000313" key="7">
    <source>
        <dbReference type="EMBL" id="MDJ1157394.1"/>
    </source>
</evidence>
<keyword evidence="5 6" id="KW-0472">Membrane</keyword>
<protein>
    <recommendedName>
        <fullName evidence="6">Na(+)/H(+) antiporter NhaA</fullName>
    </recommendedName>
    <alternativeName>
        <fullName evidence="6">Sodium/proton antiporter NhaA</fullName>
    </alternativeName>
</protein>
<comment type="similarity">
    <text evidence="6">Belongs to the NhaA Na(+)/H(+) (TC 2.A.33) antiporter family.</text>
</comment>
<evidence type="ECO:0000256" key="1">
    <source>
        <dbReference type="ARBA" id="ARBA00004429"/>
    </source>
</evidence>
<feature type="transmembrane region" description="Helical" evidence="6">
    <location>
        <begin position="159"/>
        <end position="178"/>
    </location>
</feature>
<keyword evidence="6" id="KW-0915">Sodium</keyword>
<feature type="transmembrane region" description="Helical" evidence="6">
    <location>
        <begin position="210"/>
        <end position="242"/>
    </location>
</feature>
<evidence type="ECO:0000313" key="8">
    <source>
        <dbReference type="Proteomes" id="UP001321492"/>
    </source>
</evidence>
<evidence type="ECO:0000256" key="2">
    <source>
        <dbReference type="ARBA" id="ARBA00022475"/>
    </source>
</evidence>
<comment type="catalytic activity">
    <reaction evidence="6">
        <text>Na(+)(in) + 2 H(+)(out) = Na(+)(out) + 2 H(+)(in)</text>
        <dbReference type="Rhea" id="RHEA:29251"/>
        <dbReference type="ChEBI" id="CHEBI:15378"/>
        <dbReference type="ChEBI" id="CHEBI:29101"/>
    </reaction>
</comment>
<reference evidence="7 8" key="1">
    <citation type="submission" date="2023-05" db="EMBL/GenBank/DDBJ databases">
        <title>Chelatococcus sp. nov., a moderately thermophilic bacterium isolated from hot spring microbial mat.</title>
        <authorList>
            <person name="Hu C.-J."/>
            <person name="Li W.-J."/>
        </authorList>
    </citation>
    <scope>NUCLEOTIDE SEQUENCE [LARGE SCALE GENOMIC DNA]</scope>
    <source>
        <strain evidence="7 8">SYSU G07232</strain>
    </source>
</reference>
<dbReference type="PANTHER" id="PTHR30341">
    <property type="entry name" value="SODIUM ION/PROTON ANTIPORTER NHAA-RELATED"/>
    <property type="match status" value="1"/>
</dbReference>
<accession>A0ABT7ADE2</accession>
<keyword evidence="6" id="KW-0739">Sodium transport</keyword>
<evidence type="ECO:0000256" key="5">
    <source>
        <dbReference type="ARBA" id="ARBA00023136"/>
    </source>
</evidence>
<name>A0ABT7ADE2_9HYPH</name>
<dbReference type="EMBL" id="JASJEV010000002">
    <property type="protein sequence ID" value="MDJ1157394.1"/>
    <property type="molecule type" value="Genomic_DNA"/>
</dbReference>
<feature type="transmembrane region" description="Helical" evidence="6">
    <location>
        <begin position="295"/>
        <end position="320"/>
    </location>
</feature>
<keyword evidence="6" id="KW-0050">Antiport</keyword>
<feature type="transmembrane region" description="Helical" evidence="6">
    <location>
        <begin position="12"/>
        <end position="35"/>
    </location>
</feature>
<evidence type="ECO:0000256" key="3">
    <source>
        <dbReference type="ARBA" id="ARBA00022692"/>
    </source>
</evidence>
<evidence type="ECO:0000256" key="6">
    <source>
        <dbReference type="HAMAP-Rule" id="MF_01844"/>
    </source>
</evidence>
<sequence>MQKQGVNQDIVGGFLLAVAALIAILIANSPLSGFYDQLLSTKLNLTIDPAGTDAVYGLSKPLVLWINDGLMAVFFFTVGMEIKREFVEGSLAGARRAAMPAIAALGGVVLPALIYWAVARNDAAALAGWAIPTATDIAFVVAVCALLGNAVPPALKAFLLALAIIDDLVAIVVIAVFYTAELSTLSLGLAGLGVAALVALNLLGVRSLALYILVGLYTWVCVLKSGVHATLAGVALGLAVPLERDATGRSLNEDCEHALKPWVAHGILPLFAFANAGVGLSGLSADIVLSAMPLGIALGLFIGKQLGVFGFALVAAKLRLAELPPGITPARLYGGAILTGIGFTMSLFIGTLAYDDPAPLAMVRLGVIAGSVLSVVTGTAVLLAVGRREREAVLA</sequence>
<comment type="subcellular location">
    <subcellularLocation>
        <location evidence="1">Cell inner membrane</location>
        <topology evidence="1">Multi-pass membrane protein</topology>
    </subcellularLocation>
    <subcellularLocation>
        <location evidence="6">Cell membrane</location>
        <topology evidence="6">Multi-pass membrane protein</topology>
    </subcellularLocation>
</comment>
<dbReference type="NCBIfam" id="TIGR00773">
    <property type="entry name" value="NhaA"/>
    <property type="match status" value="1"/>
</dbReference>
<dbReference type="Proteomes" id="UP001321492">
    <property type="component" value="Unassembled WGS sequence"/>
</dbReference>
<keyword evidence="6" id="KW-0406">Ion transport</keyword>
<proteinExistence type="inferred from homology"/>
<comment type="caution">
    <text evidence="7">The sequence shown here is derived from an EMBL/GenBank/DDBJ whole genome shotgun (WGS) entry which is preliminary data.</text>
</comment>